<accession>A0ABP7N8Z2</accession>
<dbReference type="Proteomes" id="UP001501591">
    <property type="component" value="Unassembled WGS sequence"/>
</dbReference>
<name>A0ABP7N8Z2_9MICO</name>
<dbReference type="EMBL" id="BAABCP010000001">
    <property type="protein sequence ID" value="GAA3940188.1"/>
    <property type="molecule type" value="Genomic_DNA"/>
</dbReference>
<evidence type="ECO:0000313" key="5">
    <source>
        <dbReference type="Proteomes" id="UP001501591"/>
    </source>
</evidence>
<keyword evidence="2" id="KW-1133">Transmembrane helix</keyword>
<evidence type="ECO:0000256" key="2">
    <source>
        <dbReference type="SAM" id="Phobius"/>
    </source>
</evidence>
<organism evidence="4 5">
    <name type="scientific">Microbacterium soli</name>
    <dbReference type="NCBI Taxonomy" id="446075"/>
    <lineage>
        <taxon>Bacteria</taxon>
        <taxon>Bacillati</taxon>
        <taxon>Actinomycetota</taxon>
        <taxon>Actinomycetes</taxon>
        <taxon>Micrococcales</taxon>
        <taxon>Microbacteriaceae</taxon>
        <taxon>Microbacterium</taxon>
    </lineage>
</organism>
<dbReference type="PANTHER" id="PTHR48125">
    <property type="entry name" value="LP07818P1"/>
    <property type="match status" value="1"/>
</dbReference>
<gene>
    <name evidence="4" type="ORF">GCM10022383_17600</name>
</gene>
<proteinExistence type="predicted"/>
<evidence type="ECO:0000256" key="1">
    <source>
        <dbReference type="SAM" id="MobiDB-lite"/>
    </source>
</evidence>
<feature type="region of interest" description="Disordered" evidence="1">
    <location>
        <begin position="170"/>
        <end position="192"/>
    </location>
</feature>
<keyword evidence="2" id="KW-0812">Transmembrane</keyword>
<reference evidence="5" key="1">
    <citation type="journal article" date="2019" name="Int. J. Syst. Evol. Microbiol.">
        <title>The Global Catalogue of Microorganisms (GCM) 10K type strain sequencing project: providing services to taxonomists for standard genome sequencing and annotation.</title>
        <authorList>
            <consortium name="The Broad Institute Genomics Platform"/>
            <consortium name="The Broad Institute Genome Sequencing Center for Infectious Disease"/>
            <person name="Wu L."/>
            <person name="Ma J."/>
        </authorList>
    </citation>
    <scope>NUCLEOTIDE SEQUENCE [LARGE SCALE GENOMIC DNA]</scope>
    <source>
        <strain evidence="5">JCM 17024</strain>
    </source>
</reference>
<keyword evidence="2" id="KW-0472">Membrane</keyword>
<dbReference type="Pfam" id="PF04024">
    <property type="entry name" value="PspC"/>
    <property type="match status" value="1"/>
</dbReference>
<evidence type="ECO:0000259" key="3">
    <source>
        <dbReference type="Pfam" id="PF04024"/>
    </source>
</evidence>
<feature type="transmembrane region" description="Helical" evidence="2">
    <location>
        <begin position="145"/>
        <end position="163"/>
    </location>
</feature>
<dbReference type="RefSeq" id="WP_344819179.1">
    <property type="nucleotide sequence ID" value="NZ_BAABCP010000001.1"/>
</dbReference>
<feature type="transmembrane region" description="Helical" evidence="2">
    <location>
        <begin position="103"/>
        <end position="125"/>
    </location>
</feature>
<feature type="compositionally biased region" description="Low complexity" evidence="1">
    <location>
        <begin position="177"/>
        <end position="192"/>
    </location>
</feature>
<sequence>MTFPTAPPPAPERPAPPPRSDRFFSWVSGFGVARSDGWIGGVCAGIASRLRIDPLIVRGVFVVAALSGLPMIFLYAVAWALLPDPEGRIHLRELTRGRFEPAQLGILAGILLGMASITPAAGLLLVERILNPYSQQMSGPSPFGVFLFIVGLVLVGILLALIVRAARRTPGGDAPHPRTASATATPPFPSAPAGFSDAAVDVEFREGGAGPEGASSASPLPPESPTPSADGDADAEALAIWRAQHAAWQQQDQAWRAQQQDAERAARDRARAERQATAAAFAAEAAERRRIRRASNPRASVAYVATTAGVALVSAAAVRLLSSDPGLTTAALAVLTAALVLALSMIVAGVARRRSGFLAFLTASTLVAGLITAGAATIGNVRFGDAGLSNRSAGVTESRQPFGNTGIILVALDDPVPHPVVLHKGTGYTEIFVDEGVELRLTATVGDATVEWHRIEYPQNGDSTSTAGLFTGTRLSDGRTLYSETIASSPNPDDPGAPPSTTIAPVTIDQQSGRIVVVYSTHAEKEAAR</sequence>
<comment type="caution">
    <text evidence="4">The sequence shown here is derived from an EMBL/GenBank/DDBJ whole genome shotgun (WGS) entry which is preliminary data.</text>
</comment>
<protein>
    <recommendedName>
        <fullName evidence="3">Phage shock protein PspC N-terminal domain-containing protein</fullName>
    </recommendedName>
</protein>
<dbReference type="PANTHER" id="PTHR48125:SF12">
    <property type="entry name" value="AT HOOK TRANSCRIPTION FACTOR FAMILY-RELATED"/>
    <property type="match status" value="1"/>
</dbReference>
<feature type="compositionally biased region" description="Low complexity" evidence="1">
    <location>
        <begin position="250"/>
        <end position="260"/>
    </location>
</feature>
<feature type="region of interest" description="Disordered" evidence="1">
    <location>
        <begin position="206"/>
        <end position="233"/>
    </location>
</feature>
<feature type="domain" description="Phage shock protein PspC N-terminal" evidence="3">
    <location>
        <begin position="34"/>
        <end position="84"/>
    </location>
</feature>
<feature type="transmembrane region" description="Helical" evidence="2">
    <location>
        <begin position="327"/>
        <end position="350"/>
    </location>
</feature>
<feature type="transmembrane region" description="Helical" evidence="2">
    <location>
        <begin position="357"/>
        <end position="379"/>
    </location>
</feature>
<feature type="region of interest" description="Disordered" evidence="1">
    <location>
        <begin position="250"/>
        <end position="269"/>
    </location>
</feature>
<evidence type="ECO:0000313" key="4">
    <source>
        <dbReference type="EMBL" id="GAA3940188.1"/>
    </source>
</evidence>
<feature type="transmembrane region" description="Helical" evidence="2">
    <location>
        <begin position="55"/>
        <end position="82"/>
    </location>
</feature>
<dbReference type="InterPro" id="IPR007168">
    <property type="entry name" value="Phageshock_PspC_N"/>
</dbReference>
<keyword evidence="5" id="KW-1185">Reference proteome</keyword>
<feature type="transmembrane region" description="Helical" evidence="2">
    <location>
        <begin position="299"/>
        <end position="321"/>
    </location>
</feature>
<feature type="region of interest" description="Disordered" evidence="1">
    <location>
        <begin position="484"/>
        <end position="504"/>
    </location>
</feature>